<evidence type="ECO:0000313" key="10">
    <source>
        <dbReference type="EMBL" id="AZS31888.1"/>
    </source>
</evidence>
<reference evidence="10 11" key="1">
    <citation type="submission" date="2018-10" db="EMBL/GenBank/DDBJ databases">
        <title>Butyricimonas faecalis sp. nov., isolated from human faeces and emended description of the genus Butyricimonas.</title>
        <authorList>
            <person name="Le Roy T."/>
            <person name="Van der Smissen P."/>
            <person name="Paquot A."/>
            <person name="Delzenne N."/>
            <person name="Muccioli G."/>
            <person name="Collet J.-F."/>
            <person name="Cani P.D."/>
        </authorList>
    </citation>
    <scope>NUCLEOTIDE SEQUENCE [LARGE SCALE GENOMIC DNA]</scope>
    <source>
        <strain evidence="10 11">H184</strain>
    </source>
</reference>
<evidence type="ECO:0000256" key="7">
    <source>
        <dbReference type="PROSITE-ProRule" id="PRU01360"/>
    </source>
</evidence>
<keyword evidence="3 7" id="KW-1134">Transmembrane beta strand</keyword>
<name>A0A3S9VZE0_9BACT</name>
<evidence type="ECO:0000256" key="8">
    <source>
        <dbReference type="SAM" id="SignalP"/>
    </source>
</evidence>
<dbReference type="InterPro" id="IPR011662">
    <property type="entry name" value="Secretin/TonB_short_N"/>
</dbReference>
<proteinExistence type="inferred from homology"/>
<dbReference type="Gene3D" id="2.170.130.10">
    <property type="entry name" value="TonB-dependent receptor, plug domain"/>
    <property type="match status" value="1"/>
</dbReference>
<keyword evidence="4 7" id="KW-0812">Transmembrane</keyword>
<keyword evidence="11" id="KW-1185">Reference proteome</keyword>
<dbReference type="InterPro" id="IPR023997">
    <property type="entry name" value="TonB-dep_OMP_SusC/RagA_CS"/>
</dbReference>
<evidence type="ECO:0000256" key="6">
    <source>
        <dbReference type="ARBA" id="ARBA00023237"/>
    </source>
</evidence>
<dbReference type="InterPro" id="IPR012910">
    <property type="entry name" value="Plug_dom"/>
</dbReference>
<dbReference type="NCBIfam" id="TIGR04057">
    <property type="entry name" value="SusC_RagA_signa"/>
    <property type="match status" value="1"/>
</dbReference>
<dbReference type="NCBIfam" id="TIGR04056">
    <property type="entry name" value="OMP_RagA_SusC"/>
    <property type="match status" value="1"/>
</dbReference>
<keyword evidence="2 7" id="KW-0813">Transport</keyword>
<dbReference type="InterPro" id="IPR023996">
    <property type="entry name" value="TonB-dep_OMP_SusC/RagA"/>
</dbReference>
<dbReference type="KEGG" id="buy:D8S85_04680"/>
<evidence type="ECO:0000313" key="11">
    <source>
        <dbReference type="Proteomes" id="UP000270673"/>
    </source>
</evidence>
<dbReference type="Proteomes" id="UP000270673">
    <property type="component" value="Chromosome"/>
</dbReference>
<dbReference type="SUPFAM" id="SSF49464">
    <property type="entry name" value="Carboxypeptidase regulatory domain-like"/>
    <property type="match status" value="1"/>
</dbReference>
<sequence>MKLTFLLLTCFVVQTFAGLNAQTVTIKKQNASLEEVIWELKQQTRFTFMYNNEDIARIKGIDLNEKEVDVEEILRKCLQNTNLEYVVLNNAIVIKLKMNTSDEKKSITLKGWVYDKKKEPIPGVTVKLTDINLGTATNNKGWFSLSLPLTKGTLEFSFVGFKTQKINFTERTDTLRIILEEDVQTLDETVVVAYGTTTRRKATGAVSVVKAEEFKGIPSANIANLLQGRVAGLDITNLSGAPGGGDVAITVRGYNSLDVEAGRRFSNPLWVIDGVPLNTFTSPITGTNLLSDLNPDMIESIQILKDASSAAIYGSRAANGVIIVTTKKGRQNQDATFSVNFSETWSILPEYPALTTGRAERLLRLKSTENNFRAYLDEKTNSYKYPQSLAEQYEHAQSSYNGFWYPDKNTMPRGNGSMYQDSLNAFYNHSTNYFPIYFETGKVTNANIQAYGGSERITYGIGLGYYNETGVFKGTGFKRIDLNSSMNVIPVPRLNVDIRFNASLAQKKRASSSADDHLRYSGALVPIETIPGEPYKLSSLLPGEESVVWQEVLKAYKGTKEANRAIRLRSNFRLGYDIIDGLNISSSLAADYAISRRNYFSPSYIASDNNSISIGETGINLMVLNENLLSYKKTLHEDHNIEFMAGFSYQYDQEEYNGGSARKSPSDKIYYAPYGMPDLETVGWGDYTEIRALKDYQSDMQEKTLVSYFARLEYGFREKYLFSASIRRDGSSTFGKNNRWGTFPSIAAAWSFSEEPLVRDNLGWISFGKIRASWGRSGMHFSQNYLALGIMKVGSTSYLGNSYIQPQWGDGLYNDKLSWEETDQYDFGLDLDMFDHRLGVTIDYYYRYTDKLLDRVRLPSAGINTGYQMQWQNAAAVSNEGLEVMVKYEIFRKPDLYWKISVNAAQNWNRFEKSYTGKDLDGVRIIGKSLNGIYALKTDGYVDYQDEVPIFYNQIGIKAPLASEMGSATFYKPGDYKFVDVDGNRKITAFDDEVYCGSALPKVSGGIVNEFQWKNFDVNILLSFQLGRHMLNMTQTRCLSNFGAAEYPAIVMNLNKVSFWEKPGDNPDFPKWQYDWNTYLWGGRYVDRRVEKVNWLKIKTVSIGYTLPKAWMKKYGLDELRIFASGENLCTFTNYSGIEPEIVDIRNGEDVGSSYPLARKLTLGLTLKF</sequence>
<dbReference type="SMART" id="SM00965">
    <property type="entry name" value="STN"/>
    <property type="match status" value="1"/>
</dbReference>
<feature type="signal peptide" evidence="8">
    <location>
        <begin position="1"/>
        <end position="21"/>
    </location>
</feature>
<dbReference type="PROSITE" id="PS52016">
    <property type="entry name" value="TONB_DEPENDENT_REC_3"/>
    <property type="match status" value="1"/>
</dbReference>
<evidence type="ECO:0000256" key="1">
    <source>
        <dbReference type="ARBA" id="ARBA00004571"/>
    </source>
</evidence>
<dbReference type="RefSeq" id="WP_127074864.1">
    <property type="nucleotide sequence ID" value="NZ_CP032819.1"/>
</dbReference>
<dbReference type="GO" id="GO:0009279">
    <property type="term" value="C:cell outer membrane"/>
    <property type="evidence" value="ECO:0007669"/>
    <property type="project" value="UniProtKB-SubCell"/>
</dbReference>
<dbReference type="Pfam" id="PF07715">
    <property type="entry name" value="Plug"/>
    <property type="match status" value="1"/>
</dbReference>
<dbReference type="OrthoDB" id="9768177at2"/>
<dbReference type="InterPro" id="IPR037066">
    <property type="entry name" value="Plug_dom_sf"/>
</dbReference>
<feature type="chain" id="PRO_5019497742" evidence="8">
    <location>
        <begin position="22"/>
        <end position="1169"/>
    </location>
</feature>
<keyword evidence="6 7" id="KW-0998">Cell outer membrane</keyword>
<dbReference type="Pfam" id="PF13715">
    <property type="entry name" value="CarbopepD_reg_2"/>
    <property type="match status" value="1"/>
</dbReference>
<dbReference type="Gene3D" id="2.60.40.1120">
    <property type="entry name" value="Carboxypeptidase-like, regulatory domain"/>
    <property type="match status" value="1"/>
</dbReference>
<organism evidence="10 11">
    <name type="scientific">Butyricimonas faecalis</name>
    <dbReference type="NCBI Taxonomy" id="2093856"/>
    <lineage>
        <taxon>Bacteria</taxon>
        <taxon>Pseudomonadati</taxon>
        <taxon>Bacteroidota</taxon>
        <taxon>Bacteroidia</taxon>
        <taxon>Bacteroidales</taxon>
        <taxon>Odoribacteraceae</taxon>
        <taxon>Butyricimonas</taxon>
    </lineage>
</organism>
<dbReference type="InterPro" id="IPR039426">
    <property type="entry name" value="TonB-dep_rcpt-like"/>
</dbReference>
<evidence type="ECO:0000259" key="9">
    <source>
        <dbReference type="SMART" id="SM00965"/>
    </source>
</evidence>
<evidence type="ECO:0000256" key="5">
    <source>
        <dbReference type="ARBA" id="ARBA00023136"/>
    </source>
</evidence>
<keyword evidence="5 7" id="KW-0472">Membrane</keyword>
<keyword evidence="8" id="KW-0732">Signal</keyword>
<evidence type="ECO:0000256" key="4">
    <source>
        <dbReference type="ARBA" id="ARBA00022692"/>
    </source>
</evidence>
<comment type="similarity">
    <text evidence="7">Belongs to the TonB-dependent receptor family.</text>
</comment>
<accession>A0A3S9VZE0</accession>
<gene>
    <name evidence="10" type="ORF">D8S85_04680</name>
</gene>
<dbReference type="SUPFAM" id="SSF56935">
    <property type="entry name" value="Porins"/>
    <property type="match status" value="1"/>
</dbReference>
<dbReference type="AlphaFoldDB" id="A0A3S9VZE0"/>
<comment type="subcellular location">
    <subcellularLocation>
        <location evidence="1 7">Cell outer membrane</location>
        <topology evidence="1 7">Multi-pass membrane protein</topology>
    </subcellularLocation>
</comment>
<protein>
    <submittedName>
        <fullName evidence="10">SusC/RagA family TonB-linked outer membrane protein</fullName>
    </submittedName>
</protein>
<dbReference type="EMBL" id="CP032819">
    <property type="protein sequence ID" value="AZS31888.1"/>
    <property type="molecule type" value="Genomic_DNA"/>
</dbReference>
<evidence type="ECO:0000256" key="2">
    <source>
        <dbReference type="ARBA" id="ARBA00022448"/>
    </source>
</evidence>
<feature type="domain" description="Secretin/TonB short N-terminal" evidence="9">
    <location>
        <begin position="46"/>
        <end position="97"/>
    </location>
</feature>
<dbReference type="Gene3D" id="2.40.170.20">
    <property type="entry name" value="TonB-dependent receptor, beta-barrel domain"/>
    <property type="match status" value="1"/>
</dbReference>
<dbReference type="InterPro" id="IPR008969">
    <property type="entry name" value="CarboxyPept-like_regulatory"/>
</dbReference>
<dbReference type="InterPro" id="IPR036942">
    <property type="entry name" value="Beta-barrel_TonB_sf"/>
</dbReference>
<evidence type="ECO:0000256" key="3">
    <source>
        <dbReference type="ARBA" id="ARBA00022452"/>
    </source>
</evidence>